<dbReference type="InterPro" id="IPR036390">
    <property type="entry name" value="WH_DNA-bd_sf"/>
</dbReference>
<organism evidence="1 2">
    <name type="scientific">Natrarchaeobius chitinivorans</name>
    <dbReference type="NCBI Taxonomy" id="1679083"/>
    <lineage>
        <taxon>Archaea</taxon>
        <taxon>Methanobacteriati</taxon>
        <taxon>Methanobacteriota</taxon>
        <taxon>Stenosarchaea group</taxon>
        <taxon>Halobacteria</taxon>
        <taxon>Halobacteriales</taxon>
        <taxon>Natrialbaceae</taxon>
        <taxon>Natrarchaeobius</taxon>
    </lineage>
</organism>
<dbReference type="AlphaFoldDB" id="A0A3N6NGY9"/>
<reference evidence="1 2" key="1">
    <citation type="submission" date="2018-10" db="EMBL/GenBank/DDBJ databases">
        <title>Natrarchaeobius chitinivorans gen. nov., sp. nov., and Natrarchaeobius haloalkaliphilus sp. nov., alkaliphilic, chitin-utilizing haloarchaea from hypersaline alkaline lakes.</title>
        <authorList>
            <person name="Sorokin D.Y."/>
            <person name="Elcheninov A.G."/>
            <person name="Kostrikina N.A."/>
            <person name="Bale N.J."/>
            <person name="Sinninghe Damste J.S."/>
            <person name="Khijniak T.V."/>
            <person name="Kublanov I.V."/>
            <person name="Toshchakov S.V."/>
        </authorList>
    </citation>
    <scope>NUCLEOTIDE SEQUENCE [LARGE SCALE GENOMIC DNA]</scope>
    <source>
        <strain evidence="1 2">AArcht7</strain>
    </source>
</reference>
<name>A0A3N6NGY9_NATCH</name>
<keyword evidence="2" id="KW-1185">Reference proteome</keyword>
<evidence type="ECO:0000313" key="2">
    <source>
        <dbReference type="Proteomes" id="UP000281431"/>
    </source>
</evidence>
<accession>A0A3N6NGY9</accession>
<comment type="caution">
    <text evidence="1">The sequence shown here is derived from an EMBL/GenBank/DDBJ whole genome shotgun (WGS) entry which is preliminary data.</text>
</comment>
<evidence type="ECO:0000313" key="1">
    <source>
        <dbReference type="EMBL" id="RQG98312.1"/>
    </source>
</evidence>
<dbReference type="SUPFAM" id="SSF46785">
    <property type="entry name" value="Winged helix' DNA-binding domain"/>
    <property type="match status" value="1"/>
</dbReference>
<gene>
    <name evidence="1" type="ORF">EA472_18030</name>
</gene>
<proteinExistence type="predicted"/>
<protein>
    <submittedName>
        <fullName evidence="1">Uncharacterized protein</fullName>
    </submittedName>
</protein>
<dbReference type="Proteomes" id="UP000281431">
    <property type="component" value="Unassembled WGS sequence"/>
</dbReference>
<sequence length="575" mass="64622">MMLGKTYSAGKLAADPSVDRPVTVLTNETDTREQVKDYAIEEGQDSDRIKMLPQFFEVCPTAAGEHDDVEIPYREETWSQLVEMLHSNQITPSYMHKRLDDAMPCQHEGKCPYAVACDFEIDNVDLLIGHPIHGNVERYIEERVTIFDEDAGGAFEYTVEQDAYTRAINVLLEHHVDLDGATSIDDLIAADDDQRAEWIAEIHEQVDLTDPNVGYSDQGGRADAPLLAIAVLNGEPVADDGSLNMRRTELASKTLLYDEGTDTTDPSIIVRTPPEPLASAWATIAMDGTPTPEIWCNRLGLDLEYHEFMTLNERAEFIEHVLDYNIVQLTPDRTVSAAKAKNLNRDVFNGILWEIKNEHDRMLPTITSNEAKQSIINGRYVSNKELHLGKVRSHSELEDETLLAVLGSLHPGDREIQRLAALDGYAVESNGEPGIDKSYGKVGDKYYRHLVHNEVAQAIFRVGRTEEIPGADIYVYTANIPDWIPRTVVEENPKRWSRSVQEVARALEERGSATKDEIIDSVSVKKRSVDEALKVLRKHGYVEDERGDGRYAKKEWKNVGLSEKNPHANVPIPDR</sequence>
<dbReference type="EMBL" id="REFZ01000016">
    <property type="protein sequence ID" value="RQG98312.1"/>
    <property type="molecule type" value="Genomic_DNA"/>
</dbReference>